<dbReference type="SUPFAM" id="SSF51679">
    <property type="entry name" value="Bacterial luciferase-like"/>
    <property type="match status" value="1"/>
</dbReference>
<evidence type="ECO:0000313" key="8">
    <source>
        <dbReference type="EMBL" id="OXR46914.1"/>
    </source>
</evidence>
<comment type="similarity">
    <text evidence="5">Belongs to the NtaA/SnaA/DszA monooxygenase family.</text>
</comment>
<dbReference type="RefSeq" id="WP_223273160.1">
    <property type="nucleotide sequence ID" value="NZ_NGAF01000001.1"/>
</dbReference>
<evidence type="ECO:0000256" key="3">
    <source>
        <dbReference type="ARBA" id="ARBA00023002"/>
    </source>
</evidence>
<dbReference type="EMBL" id="NGAF01000001">
    <property type="protein sequence ID" value="OXR46914.1"/>
    <property type="molecule type" value="Genomic_DNA"/>
</dbReference>
<keyword evidence="3 8" id="KW-0560">Oxidoreductase</keyword>
<evidence type="ECO:0000259" key="7">
    <source>
        <dbReference type="Pfam" id="PF00296"/>
    </source>
</evidence>
<accession>A0A231HDE1</accession>
<evidence type="ECO:0000256" key="2">
    <source>
        <dbReference type="ARBA" id="ARBA00022643"/>
    </source>
</evidence>
<dbReference type="PANTHER" id="PTHR30011:SF16">
    <property type="entry name" value="C2H2 FINGER DOMAIN TRANSCRIPTION FACTOR (EUROFUNG)-RELATED"/>
    <property type="match status" value="1"/>
</dbReference>
<name>A0A231HDE1_9NOCA</name>
<feature type="binding site" evidence="6">
    <location>
        <position position="146"/>
    </location>
    <ligand>
        <name>FMN</name>
        <dbReference type="ChEBI" id="CHEBI:58210"/>
    </ligand>
</feature>
<dbReference type="PANTHER" id="PTHR30011">
    <property type="entry name" value="ALKANESULFONATE MONOOXYGENASE-RELATED"/>
    <property type="match status" value="1"/>
</dbReference>
<dbReference type="InterPro" id="IPR051260">
    <property type="entry name" value="Diverse_substr_monoxygenases"/>
</dbReference>
<feature type="binding site" evidence="6">
    <location>
        <position position="217"/>
    </location>
    <ligand>
        <name>FMN</name>
        <dbReference type="ChEBI" id="CHEBI:58210"/>
    </ligand>
</feature>
<dbReference type="AlphaFoldDB" id="A0A231HDE1"/>
<evidence type="ECO:0000256" key="6">
    <source>
        <dbReference type="PIRSR" id="PIRSR000337-1"/>
    </source>
</evidence>
<feature type="binding site" evidence="6">
    <location>
        <position position="57"/>
    </location>
    <ligand>
        <name>FMN</name>
        <dbReference type="ChEBI" id="CHEBI:58210"/>
    </ligand>
</feature>
<dbReference type="GO" id="GO:0016705">
    <property type="term" value="F:oxidoreductase activity, acting on paired donors, with incorporation or reduction of molecular oxygen"/>
    <property type="evidence" value="ECO:0007669"/>
    <property type="project" value="InterPro"/>
</dbReference>
<evidence type="ECO:0000256" key="5">
    <source>
        <dbReference type="ARBA" id="ARBA00033748"/>
    </source>
</evidence>
<gene>
    <name evidence="8" type="primary">moxC_1</name>
    <name evidence="8" type="ORF">B7C42_00028</name>
</gene>
<evidence type="ECO:0000256" key="4">
    <source>
        <dbReference type="ARBA" id="ARBA00023033"/>
    </source>
</evidence>
<keyword evidence="2 6" id="KW-0288">FMN</keyword>
<organism evidence="8 9">
    <name type="scientific">Nocardia cerradoensis</name>
    <dbReference type="NCBI Taxonomy" id="85688"/>
    <lineage>
        <taxon>Bacteria</taxon>
        <taxon>Bacillati</taxon>
        <taxon>Actinomycetota</taxon>
        <taxon>Actinomycetes</taxon>
        <taxon>Mycobacteriales</taxon>
        <taxon>Nocardiaceae</taxon>
        <taxon>Nocardia</taxon>
    </lineage>
</organism>
<keyword evidence="4 8" id="KW-0503">Monooxygenase</keyword>
<proteinExistence type="inferred from homology"/>
<keyword evidence="9" id="KW-1185">Reference proteome</keyword>
<dbReference type="InterPro" id="IPR036661">
    <property type="entry name" value="Luciferase-like_sf"/>
</dbReference>
<dbReference type="GO" id="GO:0004497">
    <property type="term" value="F:monooxygenase activity"/>
    <property type="evidence" value="ECO:0007669"/>
    <property type="project" value="UniProtKB-KW"/>
</dbReference>
<feature type="domain" description="Luciferase-like" evidence="7">
    <location>
        <begin position="20"/>
        <end position="383"/>
    </location>
</feature>
<dbReference type="InterPro" id="IPR011251">
    <property type="entry name" value="Luciferase-like_dom"/>
</dbReference>
<evidence type="ECO:0000256" key="1">
    <source>
        <dbReference type="ARBA" id="ARBA00022630"/>
    </source>
</evidence>
<dbReference type="CDD" id="cd01095">
    <property type="entry name" value="Nitrilotriacetate_monoxgenase"/>
    <property type="match status" value="1"/>
</dbReference>
<dbReference type="NCBIfam" id="TIGR03860">
    <property type="entry name" value="FMN_nitrolo"/>
    <property type="match status" value="1"/>
</dbReference>
<sequence length="435" mass="47033">MPERTMHLNVNVVAAGTHPAAWRVPGANPRAFFDPSHYARVAAIAEAGLFDTAFLADNSYLHPEGYPNSGLDPIVTLSAMAAATSRIGLIGSYSTTFHHPYAIARAFTSLDHLSGGRVGWNVVTSRNKPEGDNYGFSELPDCATRYARAAETVEVVTALWDSWAPGALVLDTESGVAVDRDLITPINHVGAHHSVAGPLQLPPSPQGRPLLTQAGGSAGGIELAARFADAVFTSALFIEPAREYYAQLKQAAARYGRSRDSIAIMPGINPVVGSTEAEARRRIAEHDEIAGPPTDPVARFAAWLGVDPAAIDPDRPFPLELLKSTGDTYSSVGFDTSARLYLERNRHRTVRELAGDGRQGHRAVVGSAEQVADDLEIWFRTGAADGFVIQFDTLPGGLELFIDHVVPLLQRKAIFRREYGENTLRERFAVPHTRV</sequence>
<reference evidence="8 9" key="1">
    <citation type="submission" date="2017-07" db="EMBL/GenBank/DDBJ databases">
        <title>First draft Genome Sequence of Nocardia cerradoensis isolated from human infection.</title>
        <authorList>
            <person name="Carrasco G."/>
        </authorList>
    </citation>
    <scope>NUCLEOTIDE SEQUENCE [LARGE SCALE GENOMIC DNA]</scope>
    <source>
        <strain evidence="8 9">CNM20130759</strain>
    </source>
</reference>
<protein>
    <submittedName>
        <fullName evidence="8">Putative monooxygenase MoxC</fullName>
        <ecNumber evidence="8">1.14.-.-</ecNumber>
    </submittedName>
</protein>
<dbReference type="Proteomes" id="UP000215506">
    <property type="component" value="Unassembled WGS sequence"/>
</dbReference>
<dbReference type="EC" id="1.14.-.-" evidence="8"/>
<dbReference type="InterPro" id="IPR016215">
    <property type="entry name" value="NTA_MOA"/>
</dbReference>
<comment type="caution">
    <text evidence="8">The sequence shown here is derived from an EMBL/GenBank/DDBJ whole genome shotgun (WGS) entry which is preliminary data.</text>
</comment>
<dbReference type="Gene3D" id="3.20.20.30">
    <property type="entry name" value="Luciferase-like domain"/>
    <property type="match status" value="1"/>
</dbReference>
<dbReference type="Pfam" id="PF00296">
    <property type="entry name" value="Bac_luciferase"/>
    <property type="match status" value="1"/>
</dbReference>
<dbReference type="PIRSF" id="PIRSF000337">
    <property type="entry name" value="NTA_MOA"/>
    <property type="match status" value="1"/>
</dbReference>
<keyword evidence="1 6" id="KW-0285">Flavoprotein</keyword>
<evidence type="ECO:0000313" key="9">
    <source>
        <dbReference type="Proteomes" id="UP000215506"/>
    </source>
</evidence>